<dbReference type="PANTHER" id="PTHR31109:SF2">
    <property type="entry name" value="RIBOSOME BIOGENESIS PROTEIN SLX9 HOMOLOG"/>
    <property type="match status" value="1"/>
</dbReference>
<sequence length="158" mass="17879">MADASGAEILQQMNEPDESRAIMKKKEKQALKHELFMKRLESTRSPYSRSQKRKLEREAKEKIGGGMDDMKAAILAMEDDTPQAEPDGTTTQPKPRTKPGQIGEGKAAPLNKKQRKRALQIERMRMPMILSTPEFSSNPFQTIRTHAQNTLVKHVPPQ</sequence>
<dbReference type="GO" id="GO:0000462">
    <property type="term" value="P:maturation of SSU-rRNA from tricistronic rRNA transcript (SSU-rRNA, 5.8S rRNA, LSU-rRNA)"/>
    <property type="evidence" value="ECO:0007669"/>
    <property type="project" value="InterPro"/>
</dbReference>
<evidence type="ECO:0000256" key="5">
    <source>
        <dbReference type="SAM" id="MobiDB-lite"/>
    </source>
</evidence>
<organism evidence="6 7">
    <name type="scientific">Wolfiporia cocos (strain MD-104)</name>
    <name type="common">Brown rot fungus</name>
    <dbReference type="NCBI Taxonomy" id="742152"/>
    <lineage>
        <taxon>Eukaryota</taxon>
        <taxon>Fungi</taxon>
        <taxon>Dikarya</taxon>
        <taxon>Basidiomycota</taxon>
        <taxon>Agaricomycotina</taxon>
        <taxon>Agaricomycetes</taxon>
        <taxon>Polyporales</taxon>
        <taxon>Phaeolaceae</taxon>
        <taxon>Wolfiporia</taxon>
    </lineage>
</organism>
<dbReference type="Proteomes" id="UP000218811">
    <property type="component" value="Unassembled WGS sequence"/>
</dbReference>
<keyword evidence="7" id="KW-1185">Reference proteome</keyword>
<evidence type="ECO:0000256" key="2">
    <source>
        <dbReference type="ARBA" id="ARBA00011022"/>
    </source>
</evidence>
<dbReference type="Pfam" id="PF15341">
    <property type="entry name" value="SLX9"/>
    <property type="match status" value="1"/>
</dbReference>
<feature type="compositionally biased region" description="Basic and acidic residues" evidence="5">
    <location>
        <begin position="53"/>
        <end position="71"/>
    </location>
</feature>
<dbReference type="STRING" id="742152.A0A2H3IV25"/>
<accession>A0A2H3IV25</accession>
<dbReference type="InterPro" id="IPR028160">
    <property type="entry name" value="Slx9-like"/>
</dbReference>
<protein>
    <recommendedName>
        <fullName evidence="3">Ribosome biogenesis protein SLX9</fullName>
    </recommendedName>
</protein>
<dbReference type="PANTHER" id="PTHR31109">
    <property type="entry name" value="PROTEIN FAM207A"/>
    <property type="match status" value="1"/>
</dbReference>
<comment type="similarity">
    <text evidence="2">Belongs to the SLX9 family.</text>
</comment>
<evidence type="ECO:0000313" key="6">
    <source>
        <dbReference type="EMBL" id="PCH33826.1"/>
    </source>
</evidence>
<dbReference type="AlphaFoldDB" id="A0A2H3IV25"/>
<feature type="region of interest" description="Disordered" evidence="5">
    <location>
        <begin position="1"/>
        <end position="21"/>
    </location>
</feature>
<dbReference type="GO" id="GO:0030686">
    <property type="term" value="C:90S preribosome"/>
    <property type="evidence" value="ECO:0007669"/>
    <property type="project" value="InterPro"/>
</dbReference>
<evidence type="ECO:0000256" key="1">
    <source>
        <dbReference type="ARBA" id="ARBA00004604"/>
    </source>
</evidence>
<keyword evidence="4" id="KW-0539">Nucleus</keyword>
<gene>
    <name evidence="6" type="ORF">WOLCODRAFT_147905</name>
</gene>
<name>A0A2H3IV25_WOLCO</name>
<comment type="subcellular location">
    <subcellularLocation>
        <location evidence="1">Nucleus</location>
        <location evidence="1">Nucleolus</location>
    </subcellularLocation>
</comment>
<reference evidence="6 7" key="1">
    <citation type="journal article" date="2012" name="Science">
        <title>The Paleozoic origin of enzymatic lignin decomposition reconstructed from 31 fungal genomes.</title>
        <authorList>
            <person name="Floudas D."/>
            <person name="Binder M."/>
            <person name="Riley R."/>
            <person name="Barry K."/>
            <person name="Blanchette R.A."/>
            <person name="Henrissat B."/>
            <person name="Martinez A.T."/>
            <person name="Otillar R."/>
            <person name="Spatafora J.W."/>
            <person name="Yadav J.S."/>
            <person name="Aerts A."/>
            <person name="Benoit I."/>
            <person name="Boyd A."/>
            <person name="Carlson A."/>
            <person name="Copeland A."/>
            <person name="Coutinho P.M."/>
            <person name="de Vries R.P."/>
            <person name="Ferreira P."/>
            <person name="Findley K."/>
            <person name="Foster B."/>
            <person name="Gaskell J."/>
            <person name="Glotzer D."/>
            <person name="Gorecki P."/>
            <person name="Heitman J."/>
            <person name="Hesse C."/>
            <person name="Hori C."/>
            <person name="Igarashi K."/>
            <person name="Jurgens J.A."/>
            <person name="Kallen N."/>
            <person name="Kersten P."/>
            <person name="Kohler A."/>
            <person name="Kuees U."/>
            <person name="Kumar T.K.A."/>
            <person name="Kuo A."/>
            <person name="LaButti K."/>
            <person name="Larrondo L.F."/>
            <person name="Lindquist E."/>
            <person name="Ling A."/>
            <person name="Lombard V."/>
            <person name="Lucas S."/>
            <person name="Lundell T."/>
            <person name="Martin R."/>
            <person name="McLaughlin D.J."/>
            <person name="Morgenstern I."/>
            <person name="Morin E."/>
            <person name="Murat C."/>
            <person name="Nagy L.G."/>
            <person name="Nolan M."/>
            <person name="Ohm R.A."/>
            <person name="Patyshakuliyeva A."/>
            <person name="Rokas A."/>
            <person name="Ruiz-Duenas F.J."/>
            <person name="Sabat G."/>
            <person name="Salamov A."/>
            <person name="Samejima M."/>
            <person name="Schmutz J."/>
            <person name="Slot J.C."/>
            <person name="St John F."/>
            <person name="Stenlid J."/>
            <person name="Sun H."/>
            <person name="Sun S."/>
            <person name="Syed K."/>
            <person name="Tsang A."/>
            <person name="Wiebenga A."/>
            <person name="Young D."/>
            <person name="Pisabarro A."/>
            <person name="Eastwood D.C."/>
            <person name="Martin F."/>
            <person name="Cullen D."/>
            <person name="Grigoriev I.V."/>
            <person name="Hibbett D.S."/>
        </authorList>
    </citation>
    <scope>NUCLEOTIDE SEQUENCE [LARGE SCALE GENOMIC DNA]</scope>
    <source>
        <strain evidence="6 7">MD-104</strain>
    </source>
</reference>
<evidence type="ECO:0000313" key="7">
    <source>
        <dbReference type="Proteomes" id="UP000218811"/>
    </source>
</evidence>
<dbReference type="GO" id="GO:0030688">
    <property type="term" value="C:preribosome, small subunit precursor"/>
    <property type="evidence" value="ECO:0007669"/>
    <property type="project" value="InterPro"/>
</dbReference>
<dbReference type="EMBL" id="KB467831">
    <property type="protein sequence ID" value="PCH33826.1"/>
    <property type="molecule type" value="Genomic_DNA"/>
</dbReference>
<evidence type="ECO:0000256" key="3">
    <source>
        <dbReference type="ARBA" id="ARBA00021321"/>
    </source>
</evidence>
<feature type="region of interest" description="Disordered" evidence="5">
    <location>
        <begin position="37"/>
        <end position="116"/>
    </location>
</feature>
<dbReference type="GO" id="GO:0005730">
    <property type="term" value="C:nucleolus"/>
    <property type="evidence" value="ECO:0007669"/>
    <property type="project" value="UniProtKB-SubCell"/>
</dbReference>
<dbReference type="OrthoDB" id="18703at2759"/>
<evidence type="ECO:0000256" key="4">
    <source>
        <dbReference type="ARBA" id="ARBA00023242"/>
    </source>
</evidence>
<proteinExistence type="inferred from homology"/>
<dbReference type="OMA" id="LVKHEPP"/>